<evidence type="ECO:0000313" key="4">
    <source>
        <dbReference type="Proteomes" id="UP001617669"/>
    </source>
</evidence>
<organism evidence="3 4">
    <name type="scientific">Methylobacillus methanolivorans</name>
    <dbReference type="NCBI Taxonomy" id="1848927"/>
    <lineage>
        <taxon>Bacteria</taxon>
        <taxon>Pseudomonadati</taxon>
        <taxon>Pseudomonadota</taxon>
        <taxon>Betaproteobacteria</taxon>
        <taxon>Nitrosomonadales</taxon>
        <taxon>Methylophilaceae</taxon>
        <taxon>Methylobacillus</taxon>
    </lineage>
</organism>
<gene>
    <name evidence="3" type="ORF">ACIKP9_11975</name>
</gene>
<comment type="caution">
    <text evidence="3">The sequence shown here is derived from an EMBL/GenBank/DDBJ whole genome shotgun (WGS) entry which is preliminary data.</text>
</comment>
<keyword evidence="4" id="KW-1185">Reference proteome</keyword>
<accession>A0ABW8GNK1</accession>
<name>A0ABW8GNK1_9PROT</name>
<evidence type="ECO:0000256" key="1">
    <source>
        <dbReference type="ARBA" id="ARBA00023002"/>
    </source>
</evidence>
<dbReference type="PANTHER" id="PTHR47307">
    <property type="entry name" value="GLUTATHIONE-REGULATED POTASSIUM-EFFLUX SYSTEM ANCILLARY PROTEIN KEFG"/>
    <property type="match status" value="1"/>
</dbReference>
<evidence type="ECO:0000313" key="3">
    <source>
        <dbReference type="EMBL" id="MFJ5446950.1"/>
    </source>
</evidence>
<dbReference type="InterPro" id="IPR046980">
    <property type="entry name" value="KefG/KefF"/>
</dbReference>
<dbReference type="Proteomes" id="UP001617669">
    <property type="component" value="Unassembled WGS sequence"/>
</dbReference>
<dbReference type="RefSeq" id="WP_400883166.1">
    <property type="nucleotide sequence ID" value="NZ_JBIWXY010000002.1"/>
</dbReference>
<keyword evidence="1" id="KW-0560">Oxidoreductase</keyword>
<dbReference type="EMBL" id="JBIWXY010000002">
    <property type="protein sequence ID" value="MFJ5446950.1"/>
    <property type="molecule type" value="Genomic_DNA"/>
</dbReference>
<dbReference type="InterPro" id="IPR029039">
    <property type="entry name" value="Flavoprotein-like_sf"/>
</dbReference>
<dbReference type="SUPFAM" id="SSF52218">
    <property type="entry name" value="Flavoproteins"/>
    <property type="match status" value="1"/>
</dbReference>
<evidence type="ECO:0000259" key="2">
    <source>
        <dbReference type="Pfam" id="PF02525"/>
    </source>
</evidence>
<proteinExistence type="predicted"/>
<sequence length="205" mass="23249">MKQRVLVIVAHPALESSRVNRALLESARQCDGVEVHDLYARYPEQMIDVRHEQALVDAHDVLVFQHPMYWYSCPALLKSWFDSVLSYGWAYGDNATRLTGKAWVQAVSTGGSEIVYQRRGYNCFSIAELLRPFEQTARLCNMRYLQPFLTQAADTLSDEALHEHAAHYAAWLMQLTEGNGPPQVDSLQMEQAEYLVAANPTLETS</sequence>
<dbReference type="InterPro" id="IPR003680">
    <property type="entry name" value="Flavodoxin_fold"/>
</dbReference>
<reference evidence="3 4" key="1">
    <citation type="submission" date="2024-11" db="EMBL/GenBank/DDBJ databases">
        <authorList>
            <person name="Kaparullina E.N."/>
            <person name="Delegan Y.A."/>
            <person name="Doronina N.V."/>
        </authorList>
    </citation>
    <scope>NUCLEOTIDE SEQUENCE [LARGE SCALE GENOMIC DNA]</scope>
    <source>
        <strain evidence="3 4">7sh_L</strain>
    </source>
</reference>
<dbReference type="PANTHER" id="PTHR47307:SF1">
    <property type="entry name" value="GLUTATHIONE-REGULATED POTASSIUM-EFFLUX SYSTEM ANCILLARY PROTEIN KEFG"/>
    <property type="match status" value="1"/>
</dbReference>
<feature type="domain" description="Flavodoxin-like fold" evidence="2">
    <location>
        <begin position="4"/>
        <end position="171"/>
    </location>
</feature>
<dbReference type="Pfam" id="PF02525">
    <property type="entry name" value="Flavodoxin_2"/>
    <property type="match status" value="1"/>
</dbReference>
<dbReference type="Gene3D" id="3.40.50.360">
    <property type="match status" value="1"/>
</dbReference>
<protein>
    <submittedName>
        <fullName evidence="3">NAD(P)H-dependent oxidoreductase</fullName>
    </submittedName>
</protein>